<name>A0AA88EC08_FICCA</name>
<dbReference type="EMBL" id="BTGU01014057">
    <property type="protein sequence ID" value="GMN71889.1"/>
    <property type="molecule type" value="Genomic_DNA"/>
</dbReference>
<accession>A0AA88EC08</accession>
<organism evidence="2 3">
    <name type="scientific">Ficus carica</name>
    <name type="common">Common fig</name>
    <dbReference type="NCBI Taxonomy" id="3494"/>
    <lineage>
        <taxon>Eukaryota</taxon>
        <taxon>Viridiplantae</taxon>
        <taxon>Streptophyta</taxon>
        <taxon>Embryophyta</taxon>
        <taxon>Tracheophyta</taxon>
        <taxon>Spermatophyta</taxon>
        <taxon>Magnoliopsida</taxon>
        <taxon>eudicotyledons</taxon>
        <taxon>Gunneridae</taxon>
        <taxon>Pentapetalae</taxon>
        <taxon>rosids</taxon>
        <taxon>fabids</taxon>
        <taxon>Rosales</taxon>
        <taxon>Moraceae</taxon>
        <taxon>Ficeae</taxon>
        <taxon>Ficus</taxon>
    </lineage>
</organism>
<evidence type="ECO:0000313" key="2">
    <source>
        <dbReference type="EMBL" id="GMN71889.1"/>
    </source>
</evidence>
<dbReference type="Proteomes" id="UP001187192">
    <property type="component" value="Unassembled WGS sequence"/>
</dbReference>
<reference evidence="2" key="1">
    <citation type="submission" date="2023-07" db="EMBL/GenBank/DDBJ databases">
        <title>draft genome sequence of fig (Ficus carica).</title>
        <authorList>
            <person name="Takahashi T."/>
            <person name="Nishimura K."/>
        </authorList>
    </citation>
    <scope>NUCLEOTIDE SEQUENCE</scope>
</reference>
<dbReference type="AlphaFoldDB" id="A0AA88EC08"/>
<comment type="caution">
    <text evidence="2">The sequence shown here is derived from an EMBL/GenBank/DDBJ whole genome shotgun (WGS) entry which is preliminary data.</text>
</comment>
<gene>
    <name evidence="2" type="ORF">TIFTF001_054165</name>
</gene>
<evidence type="ECO:0000313" key="3">
    <source>
        <dbReference type="Proteomes" id="UP001187192"/>
    </source>
</evidence>
<evidence type="ECO:0000256" key="1">
    <source>
        <dbReference type="SAM" id="MobiDB-lite"/>
    </source>
</evidence>
<keyword evidence="3" id="KW-1185">Reference proteome</keyword>
<protein>
    <submittedName>
        <fullName evidence="2">Uncharacterized protein</fullName>
    </submittedName>
</protein>
<sequence>MLDLILNRPCLVSPFLCFVCSFGAVTSLSEEREIGKASDGWSTSCSMSVIKSGGHQGERGKEESSPSAARASTKREFRALNRRFNQNNEINMDEVSKQLPLRRLSHSHSSRFQRTDRSMNLLPLFPTGEGQVGSWEEYESCKRCHPDLEEVMGKLLVQPTEGKLLADLYSIEGSSLNQLLPYPSKVRTVSRAKDFDLRLKNKARERPLLT</sequence>
<feature type="region of interest" description="Disordered" evidence="1">
    <location>
        <begin position="51"/>
        <end position="72"/>
    </location>
</feature>
<proteinExistence type="predicted"/>